<dbReference type="Gene3D" id="1.25.40.10">
    <property type="entry name" value="Tetratricopeptide repeat domain"/>
    <property type="match status" value="1"/>
</dbReference>
<dbReference type="Pfam" id="PF08238">
    <property type="entry name" value="Sel1"/>
    <property type="match status" value="3"/>
</dbReference>
<dbReference type="PROSITE" id="PS50096">
    <property type="entry name" value="IQ"/>
    <property type="match status" value="1"/>
</dbReference>
<feature type="transmembrane region" description="Helical" evidence="1">
    <location>
        <begin position="12"/>
        <end position="32"/>
    </location>
</feature>
<sequence>MIFSNIDFRINFLFLICILMAIPTSLYSYTIFDQRTKELVLLANTGDKRAQYKLGRAYLRGTTVKYNRHTAYAWLKKSAAQNYYKAWYSLGKMRYTSKYNMQNYTMAFRWFMKAAKQNHGQSQYYIALMYFSGNGISKQNYKAMVWAVRAKRNGAGEASDLLSAIQFRISQLTAKGQRVSSIRAKRKMKLAAKRKLRAVAKAKAKAKRKARLAANAKAATKRKRALLAKRKLRAMVKAKAAAKSKLARKKIKTRMRTIAKAKADEIKANSEAKVSASLRAKMRLKELILAASNAKEKTLSATGSVATNLQSLKKPAFDFMNILDVRTLLYGEKWAQNGNPSDYIPSALNQCIESENSINCISRRIRQKLDGYTVHFSIISTIGEFRAKGEFTIRHRKNYLLVLGDSPKSKTKMPVLGVSSKVNQLYCRLLNKTRIECLKPDRSKVVLTSGFSTESGAVTTTSH</sequence>
<dbReference type="InterPro" id="IPR050767">
    <property type="entry name" value="Sel1_AlgK"/>
</dbReference>
<keyword evidence="1" id="KW-1133">Transmembrane helix</keyword>
<protein>
    <submittedName>
        <fullName evidence="2">Uncharacterized protein</fullName>
    </submittedName>
</protein>
<dbReference type="AlphaFoldDB" id="A0A3B0YQ00"/>
<keyword evidence="1" id="KW-0812">Transmembrane</keyword>
<evidence type="ECO:0000256" key="1">
    <source>
        <dbReference type="SAM" id="Phobius"/>
    </source>
</evidence>
<organism evidence="2">
    <name type="scientific">hydrothermal vent metagenome</name>
    <dbReference type="NCBI Taxonomy" id="652676"/>
    <lineage>
        <taxon>unclassified sequences</taxon>
        <taxon>metagenomes</taxon>
        <taxon>ecological metagenomes</taxon>
    </lineage>
</organism>
<dbReference type="InterPro" id="IPR006597">
    <property type="entry name" value="Sel1-like"/>
</dbReference>
<keyword evidence="1" id="KW-0472">Membrane</keyword>
<reference evidence="2" key="1">
    <citation type="submission" date="2018-06" db="EMBL/GenBank/DDBJ databases">
        <authorList>
            <person name="Zhirakovskaya E."/>
        </authorList>
    </citation>
    <scope>NUCLEOTIDE SEQUENCE</scope>
</reference>
<dbReference type="SUPFAM" id="SSF81901">
    <property type="entry name" value="HCP-like"/>
    <property type="match status" value="1"/>
</dbReference>
<dbReference type="EMBL" id="UOFL01000133">
    <property type="protein sequence ID" value="VAW77597.1"/>
    <property type="molecule type" value="Genomic_DNA"/>
</dbReference>
<dbReference type="PANTHER" id="PTHR11102:SF160">
    <property type="entry name" value="ERAD-ASSOCIATED E3 UBIQUITIN-PROTEIN LIGASE COMPONENT HRD3"/>
    <property type="match status" value="1"/>
</dbReference>
<proteinExistence type="predicted"/>
<dbReference type="PANTHER" id="PTHR11102">
    <property type="entry name" value="SEL-1-LIKE PROTEIN"/>
    <property type="match status" value="1"/>
</dbReference>
<dbReference type="SMART" id="SM00671">
    <property type="entry name" value="SEL1"/>
    <property type="match status" value="3"/>
</dbReference>
<name>A0A3B0YQ00_9ZZZZ</name>
<gene>
    <name evidence="2" type="ORF">MNBD_GAMMA12-964</name>
</gene>
<dbReference type="InterPro" id="IPR011990">
    <property type="entry name" value="TPR-like_helical_dom_sf"/>
</dbReference>
<evidence type="ECO:0000313" key="2">
    <source>
        <dbReference type="EMBL" id="VAW77597.1"/>
    </source>
</evidence>
<accession>A0A3B0YQ00</accession>